<feature type="coiled-coil region" evidence="1">
    <location>
        <begin position="100"/>
        <end position="127"/>
    </location>
</feature>
<dbReference type="AlphaFoldDB" id="A0A086ZH87"/>
<dbReference type="RefSeq" id="WP_033522264.1">
    <property type="nucleotide sequence ID" value="NZ_JDUS01000019.1"/>
</dbReference>
<name>A0A086ZH87_9BIFI</name>
<dbReference type="Pfam" id="PF16888">
    <property type="entry name" value="YwqH-like"/>
    <property type="match status" value="1"/>
</dbReference>
<comment type="caution">
    <text evidence="2">The sequence shown here is derived from an EMBL/GenBank/DDBJ whole genome shotgun (WGS) entry which is preliminary data.</text>
</comment>
<dbReference type="STRING" id="1437606.BBOH_0692"/>
<reference evidence="2 3" key="1">
    <citation type="submission" date="2014-03" db="EMBL/GenBank/DDBJ databases">
        <title>Genomics of Bifidobacteria.</title>
        <authorList>
            <person name="Ventura M."/>
            <person name="Milani C."/>
            <person name="Lugli G.A."/>
        </authorList>
    </citation>
    <scope>NUCLEOTIDE SEQUENCE [LARGE SCALE GENOMIC DNA]</scope>
    <source>
        <strain evidence="2 3">DSM 22767</strain>
    </source>
</reference>
<sequence length="161" mass="18808">MPYSERIKGDISRIDDQRASLTGEIASTKKRLTQLRAALEHVHRKQNHFEDEQANRRAALRNLQWSGLQNRSAQRYAEMMGNMILGGAYTNVNDTFNECIRLIKNQIEEAELQIPDLERIIGNLDTERAAYQQDLNHALACEQEDKQRENLRMEARRRGEW</sequence>
<protein>
    <submittedName>
        <fullName evidence="2">Putative HTH-type transcriptional regulator</fullName>
    </submittedName>
</protein>
<dbReference type="EMBL" id="JGYP01000002">
    <property type="protein sequence ID" value="KFI45887.1"/>
    <property type="molecule type" value="Genomic_DNA"/>
</dbReference>
<proteinExistence type="predicted"/>
<evidence type="ECO:0000313" key="2">
    <source>
        <dbReference type="EMBL" id="KFI45887.1"/>
    </source>
</evidence>
<keyword evidence="1" id="KW-0175">Coiled coil</keyword>
<organism evidence="2 3">
    <name type="scientific">Bifidobacterium bohemicum DSM 22767</name>
    <dbReference type="NCBI Taxonomy" id="1437606"/>
    <lineage>
        <taxon>Bacteria</taxon>
        <taxon>Bacillati</taxon>
        <taxon>Actinomycetota</taxon>
        <taxon>Actinomycetes</taxon>
        <taxon>Bifidobacteriales</taxon>
        <taxon>Bifidobacteriaceae</taxon>
        <taxon>Bifidobacterium</taxon>
    </lineage>
</organism>
<dbReference type="Proteomes" id="UP000029096">
    <property type="component" value="Unassembled WGS sequence"/>
</dbReference>
<dbReference type="eggNOG" id="ENOG5031YCD">
    <property type="taxonomic scope" value="Bacteria"/>
</dbReference>
<gene>
    <name evidence="2" type="ORF">BBOH_0692</name>
</gene>
<evidence type="ECO:0000256" key="1">
    <source>
        <dbReference type="SAM" id="Coils"/>
    </source>
</evidence>
<evidence type="ECO:0000313" key="3">
    <source>
        <dbReference type="Proteomes" id="UP000029096"/>
    </source>
</evidence>
<keyword evidence="3" id="KW-1185">Reference proteome</keyword>
<dbReference type="InterPro" id="IPR031681">
    <property type="entry name" value="YwqH-like"/>
</dbReference>
<accession>A0A086ZH87</accession>